<dbReference type="PROSITE" id="PS50110">
    <property type="entry name" value="RESPONSE_REGULATORY"/>
    <property type="match status" value="1"/>
</dbReference>
<dbReference type="InterPro" id="IPR001789">
    <property type="entry name" value="Sig_transdc_resp-reg_receiver"/>
</dbReference>
<evidence type="ECO:0000256" key="2">
    <source>
        <dbReference type="ARBA" id="ARBA00012438"/>
    </source>
</evidence>
<evidence type="ECO:0000313" key="9">
    <source>
        <dbReference type="Proteomes" id="UP000502248"/>
    </source>
</evidence>
<evidence type="ECO:0000256" key="6">
    <source>
        <dbReference type="PROSITE-ProRule" id="PRU00169"/>
    </source>
</evidence>
<keyword evidence="4" id="KW-0418">Kinase</keyword>
<evidence type="ECO:0000256" key="4">
    <source>
        <dbReference type="ARBA" id="ARBA00022777"/>
    </source>
</evidence>
<dbReference type="KEGG" id="cheb:HH215_05145"/>
<comment type="catalytic activity">
    <reaction evidence="1">
        <text>ATP + protein L-histidine = ADP + protein N-phospho-L-histidine.</text>
        <dbReference type="EC" id="2.7.13.3"/>
    </reaction>
</comment>
<evidence type="ECO:0000256" key="3">
    <source>
        <dbReference type="ARBA" id="ARBA00022679"/>
    </source>
</evidence>
<gene>
    <name evidence="8" type="ORF">HH215_05145</name>
</gene>
<dbReference type="SUPFAM" id="SSF52172">
    <property type="entry name" value="CheY-like"/>
    <property type="match status" value="1"/>
</dbReference>
<feature type="modified residue" description="4-aspartylphosphate" evidence="6">
    <location>
        <position position="65"/>
    </location>
</feature>
<dbReference type="Proteomes" id="UP000502248">
    <property type="component" value="Chromosome"/>
</dbReference>
<accession>A0A7Z2VGK7</accession>
<dbReference type="InterPro" id="IPR036890">
    <property type="entry name" value="HATPase_C_sf"/>
</dbReference>
<organism evidence="8 9">
    <name type="scientific">Cohnella herbarum</name>
    <dbReference type="NCBI Taxonomy" id="2728023"/>
    <lineage>
        <taxon>Bacteria</taxon>
        <taxon>Bacillati</taxon>
        <taxon>Bacillota</taxon>
        <taxon>Bacilli</taxon>
        <taxon>Bacillales</taxon>
        <taxon>Paenibacillaceae</taxon>
        <taxon>Cohnella</taxon>
    </lineage>
</organism>
<feature type="domain" description="Response regulatory" evidence="7">
    <location>
        <begin position="13"/>
        <end position="130"/>
    </location>
</feature>
<dbReference type="AlphaFoldDB" id="A0A7Z2VGK7"/>
<evidence type="ECO:0000259" key="7">
    <source>
        <dbReference type="PROSITE" id="PS50110"/>
    </source>
</evidence>
<dbReference type="RefSeq" id="WP_169278934.1">
    <property type="nucleotide sequence ID" value="NZ_CP051680.1"/>
</dbReference>
<name>A0A7Z2VGK7_9BACL</name>
<keyword evidence="9" id="KW-1185">Reference proteome</keyword>
<dbReference type="GO" id="GO:0000155">
    <property type="term" value="F:phosphorelay sensor kinase activity"/>
    <property type="evidence" value="ECO:0007669"/>
    <property type="project" value="InterPro"/>
</dbReference>
<sequence>MEKALAGGIVIFSILIVDDHKHLVESMMTTIPWEKYRVSQVFGAHSGIEALNILSNQEIHLLITDIQMPVMSGFELIEKVREGWPDIDCILLTGFAEFQYARRAIELQASNYLLKPVRDEELLPLVSDLLNNQRRKMLERSRMEWLEQASEISVLEERRRIAYDLHDILGHTLTNTIVQLEIAERLLETKKEGGLERVKQTQELVRQGLADVRQALSTMKSKDEGLDLEVELERYLSEVKALANVSITSSIELPFTIIDPLCIKIVSLALKEGITNGLRHGKANEFEFDLTFQDERLLFKLWNNGASFDGEKPGLGLTGMRERVKQLGGNMELKASQDERVGSLLTLQIPL</sequence>
<keyword evidence="3" id="KW-0808">Transferase</keyword>
<evidence type="ECO:0000256" key="1">
    <source>
        <dbReference type="ARBA" id="ARBA00000085"/>
    </source>
</evidence>
<dbReference type="SUPFAM" id="SSF55874">
    <property type="entry name" value="ATPase domain of HSP90 chaperone/DNA topoisomerase II/histidine kinase"/>
    <property type="match status" value="1"/>
</dbReference>
<dbReference type="PANTHER" id="PTHR24421">
    <property type="entry name" value="NITRATE/NITRITE SENSOR PROTEIN NARX-RELATED"/>
    <property type="match status" value="1"/>
</dbReference>
<dbReference type="Gene3D" id="3.30.565.10">
    <property type="entry name" value="Histidine kinase-like ATPase, C-terminal domain"/>
    <property type="match status" value="1"/>
</dbReference>
<proteinExistence type="predicted"/>
<evidence type="ECO:0000256" key="5">
    <source>
        <dbReference type="ARBA" id="ARBA00023012"/>
    </source>
</evidence>
<dbReference type="SMART" id="SM00448">
    <property type="entry name" value="REC"/>
    <property type="match status" value="1"/>
</dbReference>
<dbReference type="EMBL" id="CP051680">
    <property type="protein sequence ID" value="QJD82636.1"/>
    <property type="molecule type" value="Genomic_DNA"/>
</dbReference>
<keyword evidence="6" id="KW-0597">Phosphoprotein</keyword>
<dbReference type="InterPro" id="IPR011006">
    <property type="entry name" value="CheY-like_superfamily"/>
</dbReference>
<dbReference type="Gene3D" id="3.40.50.2300">
    <property type="match status" value="1"/>
</dbReference>
<dbReference type="CDD" id="cd17536">
    <property type="entry name" value="REC_YesN-like"/>
    <property type="match status" value="1"/>
</dbReference>
<dbReference type="GO" id="GO:0046983">
    <property type="term" value="F:protein dimerization activity"/>
    <property type="evidence" value="ECO:0007669"/>
    <property type="project" value="InterPro"/>
</dbReference>
<dbReference type="InterPro" id="IPR011712">
    <property type="entry name" value="Sig_transdc_His_kin_sub3_dim/P"/>
</dbReference>
<dbReference type="InterPro" id="IPR050482">
    <property type="entry name" value="Sensor_HK_TwoCompSys"/>
</dbReference>
<reference evidence="8 9" key="1">
    <citation type="submission" date="2020-04" db="EMBL/GenBank/DDBJ databases">
        <title>Genome sequencing of novel species.</title>
        <authorList>
            <person name="Heo J."/>
            <person name="Kim S.-J."/>
            <person name="Kim J.-S."/>
            <person name="Hong S.-B."/>
            <person name="Kwon S.-W."/>
        </authorList>
    </citation>
    <scope>NUCLEOTIDE SEQUENCE [LARGE SCALE GENOMIC DNA]</scope>
    <source>
        <strain evidence="8 9">MFER-1</strain>
    </source>
</reference>
<dbReference type="Pfam" id="PF07730">
    <property type="entry name" value="HisKA_3"/>
    <property type="match status" value="1"/>
</dbReference>
<dbReference type="EC" id="2.7.13.3" evidence="2"/>
<protein>
    <recommendedName>
        <fullName evidence="2">histidine kinase</fullName>
        <ecNumber evidence="2">2.7.13.3</ecNumber>
    </recommendedName>
</protein>
<dbReference type="Gene3D" id="1.20.5.1930">
    <property type="match status" value="1"/>
</dbReference>
<evidence type="ECO:0000313" key="8">
    <source>
        <dbReference type="EMBL" id="QJD82636.1"/>
    </source>
</evidence>
<dbReference type="Pfam" id="PF00072">
    <property type="entry name" value="Response_reg"/>
    <property type="match status" value="1"/>
</dbReference>
<keyword evidence="5" id="KW-0902">Two-component regulatory system</keyword>
<dbReference type="GO" id="GO:0016020">
    <property type="term" value="C:membrane"/>
    <property type="evidence" value="ECO:0007669"/>
    <property type="project" value="InterPro"/>
</dbReference>